<evidence type="ECO:0000313" key="22">
    <source>
        <dbReference type="Proteomes" id="UP000007875"/>
    </source>
</evidence>
<keyword evidence="6" id="KW-0770">Synapse</keyword>
<dbReference type="InParanoid" id="H2ZEN7"/>
<proteinExistence type="predicted"/>
<dbReference type="eggNOG" id="KOG1052">
    <property type="taxonomic scope" value="Eukaryota"/>
</dbReference>
<dbReference type="Gene3D" id="3.40.50.2300">
    <property type="match status" value="2"/>
</dbReference>
<dbReference type="GO" id="GO:0038023">
    <property type="term" value="F:signaling receptor activity"/>
    <property type="evidence" value="ECO:0007669"/>
    <property type="project" value="InterPro"/>
</dbReference>
<keyword evidence="4" id="KW-0732">Signal</keyword>
<feature type="transmembrane region" description="Helical" evidence="18">
    <location>
        <begin position="341"/>
        <end position="359"/>
    </location>
</feature>
<keyword evidence="17" id="KW-1015">Disulfide bond</keyword>
<keyword evidence="11" id="KW-0628">Postsynaptic cell membrane</keyword>
<organism evidence="21 22">
    <name type="scientific">Ciona savignyi</name>
    <name type="common">Pacific transparent sea squirt</name>
    <dbReference type="NCBI Taxonomy" id="51511"/>
    <lineage>
        <taxon>Eukaryota</taxon>
        <taxon>Metazoa</taxon>
        <taxon>Chordata</taxon>
        <taxon>Tunicata</taxon>
        <taxon>Ascidiacea</taxon>
        <taxon>Phlebobranchia</taxon>
        <taxon>Cionidae</taxon>
        <taxon>Ciona</taxon>
    </lineage>
</organism>
<name>H2ZEN7_CIOSA</name>
<keyword evidence="2" id="KW-1003">Cell membrane</keyword>
<dbReference type="InterPro" id="IPR015683">
    <property type="entry name" value="Ionotropic_Glu_rcpt"/>
</dbReference>
<dbReference type="Ensembl" id="ENSCSAVT00000016233.1">
    <property type="protein sequence ID" value="ENSCSAVP00000016053.1"/>
    <property type="gene ID" value="ENSCSAVG00000009454.1"/>
</dbReference>
<dbReference type="FunFam" id="3.40.190.10:FF:000024">
    <property type="entry name" value="Glutamate receptor, ionotropic, delta 1"/>
    <property type="match status" value="1"/>
</dbReference>
<dbReference type="SUPFAM" id="SSF81324">
    <property type="entry name" value="Voltage-gated potassium channels"/>
    <property type="match status" value="1"/>
</dbReference>
<dbReference type="InterPro" id="IPR019594">
    <property type="entry name" value="Glu/Gly-bd"/>
</dbReference>
<evidence type="ECO:0000256" key="2">
    <source>
        <dbReference type="ARBA" id="ARBA00022475"/>
    </source>
</evidence>
<feature type="transmembrane region" description="Helical" evidence="18">
    <location>
        <begin position="379"/>
        <end position="400"/>
    </location>
</feature>
<keyword evidence="10" id="KW-0325">Glycoprotein</keyword>
<feature type="binding site" evidence="15">
    <location>
        <position position="257"/>
    </location>
    <ligand>
        <name>L-glutamate</name>
        <dbReference type="ChEBI" id="CHEBI:29985"/>
    </ligand>
</feature>
<feature type="domain" description="Ionotropic glutamate receptor L-glutamate and glycine-binding" evidence="20">
    <location>
        <begin position="186"/>
        <end position="246"/>
    </location>
</feature>
<dbReference type="PANTHER" id="PTHR18966">
    <property type="entry name" value="IONOTROPIC GLUTAMATE RECEPTOR"/>
    <property type="match status" value="1"/>
</dbReference>
<feature type="transmembrane region" description="Helical" evidence="18">
    <location>
        <begin position="300"/>
        <end position="320"/>
    </location>
</feature>
<dbReference type="GO" id="GO:0045211">
    <property type="term" value="C:postsynaptic membrane"/>
    <property type="evidence" value="ECO:0007669"/>
    <property type="project" value="UniProtKB-SubCell"/>
</dbReference>
<evidence type="ECO:0000256" key="11">
    <source>
        <dbReference type="ARBA" id="ARBA00023257"/>
    </source>
</evidence>
<feature type="disulfide bond" evidence="17">
    <location>
        <begin position="488"/>
        <end position="542"/>
    </location>
</feature>
<dbReference type="Gene3D" id="1.10.287.70">
    <property type="match status" value="1"/>
</dbReference>
<evidence type="ECO:0000256" key="1">
    <source>
        <dbReference type="ARBA" id="ARBA00022448"/>
    </source>
</evidence>
<feature type="site" description="Interaction with the cone snail toxin Con-ikot-ikot" evidence="16">
    <location>
        <position position="521"/>
    </location>
</feature>
<dbReference type="SUPFAM" id="SSF53822">
    <property type="entry name" value="Periplasmic binding protein-like I"/>
    <property type="match status" value="1"/>
</dbReference>
<evidence type="ECO:0008006" key="23">
    <source>
        <dbReference type="Google" id="ProtNLM"/>
    </source>
</evidence>
<dbReference type="Pfam" id="PF00060">
    <property type="entry name" value="Lig_chan"/>
    <property type="match status" value="1"/>
</dbReference>
<dbReference type="PRINTS" id="PR00177">
    <property type="entry name" value="NMDARECEPTOR"/>
</dbReference>
<feature type="binding site" evidence="15">
    <location>
        <position position="262"/>
    </location>
    <ligand>
        <name>L-glutamate</name>
        <dbReference type="ChEBI" id="CHEBI:29985"/>
    </ligand>
</feature>
<dbReference type="Pfam" id="PF10613">
    <property type="entry name" value="Lig_chan-Glu_bd"/>
    <property type="match status" value="1"/>
</dbReference>
<dbReference type="SMART" id="SM00079">
    <property type="entry name" value="PBPe"/>
    <property type="match status" value="1"/>
</dbReference>
<evidence type="ECO:0000256" key="6">
    <source>
        <dbReference type="ARBA" id="ARBA00023018"/>
    </source>
</evidence>
<protein>
    <recommendedName>
        <fullName evidence="23">Glutamate receptor</fullName>
    </recommendedName>
</protein>
<dbReference type="Pfam" id="PF01094">
    <property type="entry name" value="ANF_receptor"/>
    <property type="match status" value="1"/>
</dbReference>
<comment type="subcellular location">
    <subcellularLocation>
        <location evidence="14">Postsynaptic cell membrane</location>
        <topology evidence="14">Multi-pass membrane protein</topology>
    </subcellularLocation>
</comment>
<dbReference type="HOGENOM" id="CLU_007257_1_1_1"/>
<sequence length="592" mass="66595">MIQDQPPDALKNNWAKYVRSFLKSDSSSMFTDQEIDNHSALPATEMTTGVALMLDAVQFYMISLSRMIKADKYSFYHRSIPCTSSDAWMSGPPLLEKMKSTQIKGLTGTLLFDGDGRRTNVTFDVLSITYNGLEKIGQWKYDAGGTSLFGIRPNVSKRLTIFERLQQPDIPTSNKSLKNTTLIEHPYVFKDTNEEDSDYQGYCIDLLNLLAKDLKFSYKMVEVGDTNYGDELEDGTWDGMIGEVMKGHADMAVAPLTINYVREKVVRFTKPYMSLGVSILFRKPLQGTSNLFRFLNPLSLLIWVFIIVSYLLVAFIMFCIARFSPREWHSPHSCQPKSPTVVNNFSILNSLWFGFGALMQQGTEVSPRSISTRLLAGVWWFFTLIIISSYTANLAAFLTVTRMVSDISSADDLATQTKIKYGMMREGSTKNFFQNSKIKTYKEMWNYMVQNEENFVTNNQDGMERVLAGDYAYLMESTTLEYMVSQNCNLTQVGGLLDTIGYGIATMESSLRDELSVSILKLQEGLLDELKLKWWNHAAVQCPSEDTSNTQSLSVANLGGAFVFLTIGASVAIITAVAEFLAHSLMNAKLKK</sequence>
<dbReference type="Gene3D" id="3.40.190.10">
    <property type="entry name" value="Periplasmic binding protein-like II"/>
    <property type="match status" value="1"/>
</dbReference>
<evidence type="ECO:0000313" key="21">
    <source>
        <dbReference type="Ensembl" id="ENSCSAVP00000016053.1"/>
    </source>
</evidence>
<feature type="binding site" evidence="15">
    <location>
        <position position="429"/>
    </location>
    <ligand>
        <name>L-glutamate</name>
        <dbReference type="ChEBI" id="CHEBI:29985"/>
    </ligand>
</feature>
<feature type="binding site" evidence="15">
    <location>
        <position position="255"/>
    </location>
    <ligand>
        <name>L-glutamate</name>
        <dbReference type="ChEBI" id="CHEBI:29985"/>
    </ligand>
</feature>
<dbReference type="SMART" id="SM00918">
    <property type="entry name" value="Lig_chan-Glu_bd"/>
    <property type="match status" value="1"/>
</dbReference>
<feature type="site" description="Crucial to convey clamshell closure to channel opening" evidence="16">
    <location>
        <position position="407"/>
    </location>
</feature>
<keyword evidence="22" id="KW-1185">Reference proteome</keyword>
<evidence type="ECO:0000256" key="17">
    <source>
        <dbReference type="PIRSR" id="PIRSR601508-3"/>
    </source>
</evidence>
<evidence type="ECO:0000256" key="5">
    <source>
        <dbReference type="ARBA" id="ARBA00022989"/>
    </source>
</evidence>
<evidence type="ECO:0000259" key="20">
    <source>
        <dbReference type="SMART" id="SM00918"/>
    </source>
</evidence>
<dbReference type="FunFam" id="1.10.287.70:FF:000010">
    <property type="entry name" value="Putative glutamate receptor ionotropic kainate 1"/>
    <property type="match status" value="1"/>
</dbReference>
<dbReference type="AlphaFoldDB" id="H2ZEN7"/>
<evidence type="ECO:0000256" key="13">
    <source>
        <dbReference type="ARBA" id="ARBA00023303"/>
    </source>
</evidence>
<evidence type="ECO:0000256" key="14">
    <source>
        <dbReference type="ARBA" id="ARBA00034104"/>
    </source>
</evidence>
<keyword evidence="7" id="KW-0406">Ion transport</keyword>
<evidence type="ECO:0000256" key="15">
    <source>
        <dbReference type="PIRSR" id="PIRSR601508-1"/>
    </source>
</evidence>
<keyword evidence="13" id="KW-0407">Ion channel</keyword>
<keyword evidence="1" id="KW-0813">Transport</keyword>
<keyword evidence="12" id="KW-1071">Ligand-gated ion channel</keyword>
<evidence type="ECO:0000256" key="12">
    <source>
        <dbReference type="ARBA" id="ARBA00023286"/>
    </source>
</evidence>
<dbReference type="InterPro" id="IPR001508">
    <property type="entry name" value="Iono_Glu_rcpt_met"/>
</dbReference>
<reference evidence="22" key="1">
    <citation type="submission" date="2003-08" db="EMBL/GenBank/DDBJ databases">
        <authorList>
            <person name="Birren B."/>
            <person name="Nusbaum C."/>
            <person name="Abebe A."/>
            <person name="Abouelleil A."/>
            <person name="Adekoya E."/>
            <person name="Ait-zahra M."/>
            <person name="Allen N."/>
            <person name="Allen T."/>
            <person name="An P."/>
            <person name="Anderson M."/>
            <person name="Anderson S."/>
            <person name="Arachchi H."/>
            <person name="Armbruster J."/>
            <person name="Bachantsang P."/>
            <person name="Baldwin J."/>
            <person name="Barry A."/>
            <person name="Bayul T."/>
            <person name="Blitshsteyn B."/>
            <person name="Bloom T."/>
            <person name="Blye J."/>
            <person name="Boguslavskiy L."/>
            <person name="Borowsky M."/>
            <person name="Boukhgalter B."/>
            <person name="Brunache A."/>
            <person name="Butler J."/>
            <person name="Calixte N."/>
            <person name="Calvo S."/>
            <person name="Camarata J."/>
            <person name="Campo K."/>
            <person name="Chang J."/>
            <person name="Cheshatsang Y."/>
            <person name="Citroen M."/>
            <person name="Collymore A."/>
            <person name="Considine T."/>
            <person name="Cook A."/>
            <person name="Cooke P."/>
            <person name="Corum B."/>
            <person name="Cuomo C."/>
            <person name="David R."/>
            <person name="Dawoe T."/>
            <person name="Degray S."/>
            <person name="Dodge S."/>
            <person name="Dooley K."/>
            <person name="Dorje P."/>
            <person name="Dorjee K."/>
            <person name="Dorris L."/>
            <person name="Duffey N."/>
            <person name="Dupes A."/>
            <person name="Elkins T."/>
            <person name="Engels R."/>
            <person name="Erickson J."/>
            <person name="Farina A."/>
            <person name="Faro S."/>
            <person name="Ferreira P."/>
            <person name="Fischer H."/>
            <person name="Fitzgerald M."/>
            <person name="Foley K."/>
            <person name="Gage D."/>
            <person name="Galagan J."/>
            <person name="Gearin G."/>
            <person name="Gnerre S."/>
            <person name="Gnirke A."/>
            <person name="Goyette A."/>
            <person name="Graham J."/>
            <person name="Grandbois E."/>
            <person name="Gyaltsen K."/>
            <person name="Hafez N."/>
            <person name="Hagopian D."/>
            <person name="Hagos B."/>
            <person name="Hall J."/>
            <person name="Hatcher B."/>
            <person name="Heller A."/>
            <person name="Higgins H."/>
            <person name="Honan T."/>
            <person name="Horn A."/>
            <person name="Houde N."/>
            <person name="Hughes L."/>
            <person name="Hulme W."/>
            <person name="Husby E."/>
            <person name="Iliev I."/>
            <person name="Jaffe D."/>
            <person name="Jones C."/>
            <person name="Kamal M."/>
            <person name="Kamat A."/>
            <person name="Kamvysselis M."/>
            <person name="Karlsson E."/>
            <person name="Kells C."/>
            <person name="Kieu A."/>
            <person name="Kisner P."/>
            <person name="Kodira C."/>
            <person name="Kulbokas E."/>
            <person name="Labutti K."/>
            <person name="Lama D."/>
            <person name="Landers T."/>
            <person name="Leger J."/>
            <person name="Levine S."/>
            <person name="Lewis D."/>
            <person name="Lewis T."/>
            <person name="Lindblad-toh K."/>
            <person name="Liu X."/>
            <person name="Lokyitsang T."/>
            <person name="Lokyitsang Y."/>
            <person name="Lucien O."/>
            <person name="Lui A."/>
            <person name="Ma L.J."/>
            <person name="Mabbitt R."/>
            <person name="Macdonald J."/>
            <person name="Maclean C."/>
            <person name="Major J."/>
            <person name="Manning J."/>
            <person name="Marabella R."/>
            <person name="Maru K."/>
            <person name="Matthews C."/>
            <person name="Mauceli E."/>
            <person name="Mccarthy M."/>
            <person name="Mcdonough S."/>
            <person name="Mcghee T."/>
            <person name="Meldrim J."/>
            <person name="Meneus L."/>
            <person name="Mesirov J."/>
            <person name="Mihalev A."/>
            <person name="Mihova T."/>
            <person name="Mikkelsen T."/>
            <person name="Mlenga V."/>
            <person name="Moru K."/>
            <person name="Mozes J."/>
            <person name="Mulrain L."/>
            <person name="Munson G."/>
            <person name="Naylor J."/>
            <person name="Newes C."/>
            <person name="Nguyen C."/>
            <person name="Nguyen N."/>
            <person name="Nguyen T."/>
            <person name="Nicol R."/>
            <person name="Nielsen C."/>
            <person name="Nizzari M."/>
            <person name="Norbu C."/>
            <person name="Norbu N."/>
            <person name="O'donnell P."/>
            <person name="Okoawo O."/>
            <person name="O'leary S."/>
            <person name="Omotosho B."/>
            <person name="O'neill K."/>
            <person name="Osman S."/>
            <person name="Parker S."/>
            <person name="Perrin D."/>
            <person name="Phunkhang P."/>
            <person name="Piqani B."/>
            <person name="Purcell S."/>
            <person name="Rachupka T."/>
            <person name="Ramasamy U."/>
            <person name="Rameau R."/>
            <person name="Ray V."/>
            <person name="Raymond C."/>
            <person name="Retta R."/>
            <person name="Richardson S."/>
            <person name="Rise C."/>
            <person name="Rodriguez J."/>
            <person name="Rogers J."/>
            <person name="Rogov P."/>
            <person name="Rutman M."/>
            <person name="Schupbach R."/>
            <person name="Seaman C."/>
            <person name="Settipalli S."/>
            <person name="Sharpe T."/>
            <person name="Sheridan J."/>
            <person name="Sherpa N."/>
            <person name="Shi J."/>
            <person name="Smirnov S."/>
            <person name="Smith C."/>
            <person name="Sougnez C."/>
            <person name="Spencer B."/>
            <person name="Stalker J."/>
            <person name="Stange-thomann N."/>
            <person name="Stavropoulos S."/>
            <person name="Stetson K."/>
            <person name="Stone C."/>
            <person name="Stone S."/>
            <person name="Stubbs M."/>
            <person name="Talamas J."/>
            <person name="Tchuinga P."/>
            <person name="Tenzing P."/>
            <person name="Tesfaye S."/>
            <person name="Theodore J."/>
            <person name="Thoulutsang Y."/>
            <person name="Topham K."/>
            <person name="Towey S."/>
            <person name="Tsamla T."/>
            <person name="Tsomo N."/>
            <person name="Vallee D."/>
            <person name="Vassiliev H."/>
            <person name="Venkataraman V."/>
            <person name="Vinson J."/>
            <person name="Vo A."/>
            <person name="Wade C."/>
            <person name="Wang S."/>
            <person name="Wangchuk T."/>
            <person name="Wangdi T."/>
            <person name="Whittaker C."/>
            <person name="Wilkinson J."/>
            <person name="Wu Y."/>
            <person name="Wyman D."/>
            <person name="Yadav S."/>
            <person name="Yang S."/>
            <person name="Yang X."/>
            <person name="Yeager S."/>
            <person name="Yee E."/>
            <person name="Young G."/>
            <person name="Zainoun J."/>
            <person name="Zembeck L."/>
            <person name="Zimmer A."/>
            <person name="Zody M."/>
            <person name="Lander E."/>
        </authorList>
    </citation>
    <scope>NUCLEOTIDE SEQUENCE [LARGE SCALE GENOMIC DNA]</scope>
</reference>
<reference evidence="21" key="2">
    <citation type="submission" date="2025-08" db="UniProtKB">
        <authorList>
            <consortium name="Ensembl"/>
        </authorList>
    </citation>
    <scope>IDENTIFICATION</scope>
</reference>
<reference evidence="21" key="3">
    <citation type="submission" date="2025-09" db="UniProtKB">
        <authorList>
            <consortium name="Ensembl"/>
        </authorList>
    </citation>
    <scope>IDENTIFICATION</scope>
</reference>
<evidence type="ECO:0000256" key="10">
    <source>
        <dbReference type="ARBA" id="ARBA00023180"/>
    </source>
</evidence>
<dbReference type="SUPFAM" id="SSF53850">
    <property type="entry name" value="Periplasmic binding protein-like II"/>
    <property type="match status" value="1"/>
</dbReference>
<evidence type="ECO:0000256" key="7">
    <source>
        <dbReference type="ARBA" id="ARBA00023065"/>
    </source>
</evidence>
<evidence type="ECO:0000256" key="8">
    <source>
        <dbReference type="ARBA" id="ARBA00023136"/>
    </source>
</evidence>
<feature type="binding site" evidence="15">
    <location>
        <position position="428"/>
    </location>
    <ligand>
        <name>L-glutamate</name>
        <dbReference type="ChEBI" id="CHEBI:29985"/>
    </ligand>
</feature>
<dbReference type="Proteomes" id="UP000007875">
    <property type="component" value="Unassembled WGS sequence"/>
</dbReference>
<feature type="domain" description="Ionotropic glutamate receptor C-terminal" evidence="19">
    <location>
        <begin position="176"/>
        <end position="537"/>
    </location>
</feature>
<dbReference type="GO" id="GO:0015276">
    <property type="term" value="F:ligand-gated monoatomic ion channel activity"/>
    <property type="evidence" value="ECO:0007669"/>
    <property type="project" value="InterPro"/>
</dbReference>
<evidence type="ECO:0000256" key="9">
    <source>
        <dbReference type="ARBA" id="ARBA00023170"/>
    </source>
</evidence>
<keyword evidence="3 18" id="KW-0812">Transmembrane</keyword>
<dbReference type="InterPro" id="IPR001828">
    <property type="entry name" value="ANF_lig-bd_rcpt"/>
</dbReference>
<accession>H2ZEN7</accession>
<feature type="binding site" evidence="15">
    <location>
        <position position="476"/>
    </location>
    <ligand>
        <name>L-glutamate</name>
        <dbReference type="ChEBI" id="CHEBI:29985"/>
    </ligand>
</feature>
<dbReference type="FunFam" id="3.40.190.10:FF:000060">
    <property type="entry name" value="Glutamate receptor ionotropic, kainate 1"/>
    <property type="match status" value="1"/>
</dbReference>
<evidence type="ECO:0000256" key="3">
    <source>
        <dbReference type="ARBA" id="ARBA00022692"/>
    </source>
</evidence>
<evidence type="ECO:0000256" key="4">
    <source>
        <dbReference type="ARBA" id="ARBA00022729"/>
    </source>
</evidence>
<keyword evidence="5 18" id="KW-1133">Transmembrane helix</keyword>
<dbReference type="InterPro" id="IPR028082">
    <property type="entry name" value="Peripla_BP_I"/>
</dbReference>
<dbReference type="InterPro" id="IPR001320">
    <property type="entry name" value="Iontro_rcpt_C"/>
</dbReference>
<keyword evidence="8 18" id="KW-0472">Membrane</keyword>
<evidence type="ECO:0000256" key="16">
    <source>
        <dbReference type="PIRSR" id="PIRSR601508-2"/>
    </source>
</evidence>
<evidence type="ECO:0000256" key="18">
    <source>
        <dbReference type="SAM" id="Phobius"/>
    </source>
</evidence>
<feature type="transmembrane region" description="Helical" evidence="18">
    <location>
        <begin position="561"/>
        <end position="582"/>
    </location>
</feature>
<dbReference type="OMA" id="MQQGTEV"/>
<dbReference type="STRING" id="51511.ENSCSAVP00000016053"/>
<dbReference type="GeneTree" id="ENSGT00940000167320"/>
<keyword evidence="9" id="KW-0675">Receptor</keyword>
<evidence type="ECO:0000259" key="19">
    <source>
        <dbReference type="SMART" id="SM00079"/>
    </source>
</evidence>